<evidence type="ECO:0000313" key="1">
    <source>
        <dbReference type="EMBL" id="EJW93570.1"/>
    </source>
</evidence>
<dbReference type="PRINTS" id="PR00834">
    <property type="entry name" value="PROTEASES2C"/>
</dbReference>
<accession>J9C1A0</accession>
<name>J9C1A0_9ZZZZ</name>
<dbReference type="InterPro" id="IPR001940">
    <property type="entry name" value="Peptidase_S1C"/>
</dbReference>
<dbReference type="GO" id="GO:0006515">
    <property type="term" value="P:protein quality control for misfolded or incompletely synthesized proteins"/>
    <property type="evidence" value="ECO:0007669"/>
    <property type="project" value="TreeGrafter"/>
</dbReference>
<dbReference type="GO" id="GO:0042597">
    <property type="term" value="C:periplasmic space"/>
    <property type="evidence" value="ECO:0007669"/>
    <property type="project" value="TreeGrafter"/>
</dbReference>
<proteinExistence type="predicted"/>
<protein>
    <submittedName>
        <fullName evidence="1">HtrA2 peptidase</fullName>
    </submittedName>
</protein>
<gene>
    <name evidence="1" type="ORF">EVA_18323</name>
</gene>
<dbReference type="Pfam" id="PF13365">
    <property type="entry name" value="Trypsin_2"/>
    <property type="match status" value="1"/>
</dbReference>
<sequence length="196" mass="20841">NITLQDGTSHEAVLVGFDPDTDLALLRIHAHDLPTIAFGDSKELRVGQVALAIGNPFDVGQTVTAGIISALGRHGLGLNSYEDFIQTDAAINQGNSGGALINTKGELIGINTAIFSPQSTEGFVGIGFAIPTAIIQRILPRMKAGQNIEKGYFGFVPKQLSKEFAQDIGLSRYTGVMVDRIVPHSPASRSKLLPFD</sequence>
<organism evidence="1">
    <name type="scientific">gut metagenome</name>
    <dbReference type="NCBI Taxonomy" id="749906"/>
    <lineage>
        <taxon>unclassified sequences</taxon>
        <taxon>metagenomes</taxon>
        <taxon>organismal metagenomes</taxon>
    </lineage>
</organism>
<comment type="caution">
    <text evidence="1">The sequence shown here is derived from an EMBL/GenBank/DDBJ whole genome shotgun (WGS) entry which is preliminary data.</text>
</comment>
<feature type="non-terminal residue" evidence="1">
    <location>
        <position position="196"/>
    </location>
</feature>
<dbReference type="GO" id="GO:0004252">
    <property type="term" value="F:serine-type endopeptidase activity"/>
    <property type="evidence" value="ECO:0007669"/>
    <property type="project" value="InterPro"/>
</dbReference>
<dbReference type="InterPro" id="IPR036034">
    <property type="entry name" value="PDZ_sf"/>
</dbReference>
<feature type="non-terminal residue" evidence="1">
    <location>
        <position position="1"/>
    </location>
</feature>
<dbReference type="InterPro" id="IPR009003">
    <property type="entry name" value="Peptidase_S1_PA"/>
</dbReference>
<dbReference type="Gene3D" id="2.40.10.120">
    <property type="match status" value="1"/>
</dbReference>
<dbReference type="PANTHER" id="PTHR22939">
    <property type="entry name" value="SERINE PROTEASE FAMILY S1C HTRA-RELATED"/>
    <property type="match status" value="1"/>
</dbReference>
<dbReference type="PANTHER" id="PTHR22939:SF129">
    <property type="entry name" value="SERINE PROTEASE HTRA2, MITOCHONDRIAL"/>
    <property type="match status" value="1"/>
</dbReference>
<dbReference type="SUPFAM" id="SSF50494">
    <property type="entry name" value="Trypsin-like serine proteases"/>
    <property type="match status" value="1"/>
</dbReference>
<dbReference type="SUPFAM" id="SSF50156">
    <property type="entry name" value="PDZ domain-like"/>
    <property type="match status" value="1"/>
</dbReference>
<dbReference type="EMBL" id="AMCI01006892">
    <property type="protein sequence ID" value="EJW93570.1"/>
    <property type="molecule type" value="Genomic_DNA"/>
</dbReference>
<dbReference type="AlphaFoldDB" id="J9C1A0"/>
<reference evidence="1" key="1">
    <citation type="journal article" date="2012" name="PLoS ONE">
        <title>Gene sets for utilization of primary and secondary nutrition supplies in the distal gut of endangered iberian lynx.</title>
        <authorList>
            <person name="Alcaide M."/>
            <person name="Messina E."/>
            <person name="Richter M."/>
            <person name="Bargiela R."/>
            <person name="Peplies J."/>
            <person name="Huws S.A."/>
            <person name="Newbold C.J."/>
            <person name="Golyshin P.N."/>
            <person name="Simon M.A."/>
            <person name="Lopez G."/>
            <person name="Yakimov M.M."/>
            <person name="Ferrer M."/>
        </authorList>
    </citation>
    <scope>NUCLEOTIDE SEQUENCE</scope>
</reference>